<keyword evidence="2" id="KW-0540">Nuclease</keyword>
<protein>
    <submittedName>
        <fullName evidence="2">Very-short-patch-repair endonuclease</fullName>
    </submittedName>
</protein>
<dbReference type="EMBL" id="FXWJ01000005">
    <property type="protein sequence ID" value="SMQ73455.1"/>
    <property type="molecule type" value="Genomic_DNA"/>
</dbReference>
<name>A0ABY1RGB5_9MICO</name>
<keyword evidence="2" id="KW-0255">Endonuclease</keyword>
<evidence type="ECO:0000313" key="3">
    <source>
        <dbReference type="Proteomes" id="UP000194464"/>
    </source>
</evidence>
<dbReference type="InterPro" id="IPR007569">
    <property type="entry name" value="DUF559"/>
</dbReference>
<proteinExistence type="predicted"/>
<evidence type="ECO:0000313" key="2">
    <source>
        <dbReference type="EMBL" id="SMQ73455.1"/>
    </source>
</evidence>
<accession>A0ABY1RGB5</accession>
<evidence type="ECO:0000259" key="1">
    <source>
        <dbReference type="Pfam" id="PF04480"/>
    </source>
</evidence>
<gene>
    <name evidence="2" type="ORF">SAMN06295909_3346</name>
</gene>
<keyword evidence="3" id="KW-1185">Reference proteome</keyword>
<dbReference type="Proteomes" id="UP000194464">
    <property type="component" value="Unassembled WGS sequence"/>
</dbReference>
<comment type="caution">
    <text evidence="2">The sequence shown here is derived from an EMBL/GenBank/DDBJ whole genome shotgun (WGS) entry which is preliminary data.</text>
</comment>
<dbReference type="Gene3D" id="3.40.960.10">
    <property type="entry name" value="VSR Endonuclease"/>
    <property type="match status" value="1"/>
</dbReference>
<reference evidence="2 3" key="1">
    <citation type="submission" date="2017-04" db="EMBL/GenBank/DDBJ databases">
        <authorList>
            <person name="Varghese N."/>
            <person name="Submissions S."/>
        </authorList>
    </citation>
    <scope>NUCLEOTIDE SEQUENCE [LARGE SCALE GENOMIC DNA]</scope>
    <source>
        <strain evidence="2 3">VKM Ac-1784</strain>
    </source>
</reference>
<organism evidence="2 3">
    <name type="scientific">Plantibacter elymi</name>
    <name type="common">nom. nud.</name>
    <dbReference type="NCBI Taxonomy" id="199708"/>
    <lineage>
        <taxon>Bacteria</taxon>
        <taxon>Bacillati</taxon>
        <taxon>Actinomycetota</taxon>
        <taxon>Actinomycetes</taxon>
        <taxon>Micrococcales</taxon>
        <taxon>Microbacteriaceae</taxon>
        <taxon>Plantibacter</taxon>
    </lineage>
</organism>
<dbReference type="GO" id="GO:0004519">
    <property type="term" value="F:endonuclease activity"/>
    <property type="evidence" value="ECO:0007669"/>
    <property type="project" value="UniProtKB-KW"/>
</dbReference>
<keyword evidence="2" id="KW-0378">Hydrolase</keyword>
<feature type="domain" description="DUF559" evidence="1">
    <location>
        <begin position="233"/>
        <end position="290"/>
    </location>
</feature>
<dbReference type="Pfam" id="PF04480">
    <property type="entry name" value="DUF559"/>
    <property type="match status" value="1"/>
</dbReference>
<sequence length="298" mass="33679">MTGGTYALRPAYGIATVHQLRARGHSKRSLRLAVEMAELIRVKRGWYADPGAPPEIVQAVRVGGRLACISAAAWFGWATPEDRRIHVAVPSNAGRLRDVSDRRCHPPAQDRDDTVLHWDDDQPVVPRGGSIAPLLVVSRESAVRQIVTCQHPDVAGAILDSVLHREPHRRRDLRAWLDELPCARRRRLPRLEAGCESFLESIGRIRLERSGIVGRHQVEIPGVGRVDELIEGWLVVEWDGRAFHDTPDAHEQDRWRDAQLAIRGYRSLRFTYRMVMDDWYAVIGAVRAALAQGRPRPR</sequence>